<dbReference type="EMBL" id="HBNS01027865">
    <property type="protein sequence ID" value="CAE4620569.1"/>
    <property type="molecule type" value="Transcribed_RNA"/>
</dbReference>
<dbReference type="EMBL" id="HBNS01027864">
    <property type="protein sequence ID" value="CAE4620567.1"/>
    <property type="molecule type" value="Transcribed_RNA"/>
</dbReference>
<evidence type="ECO:0000313" key="4">
    <source>
        <dbReference type="EMBL" id="CAE4620569.1"/>
    </source>
</evidence>
<evidence type="ECO:0000313" key="2">
    <source>
        <dbReference type="EMBL" id="CAE4620560.1"/>
    </source>
</evidence>
<feature type="region of interest" description="Disordered" evidence="1">
    <location>
        <begin position="235"/>
        <end position="265"/>
    </location>
</feature>
<dbReference type="InterPro" id="IPR011990">
    <property type="entry name" value="TPR-like_helical_dom_sf"/>
</dbReference>
<name>A0A6V2HPY3_9STRA</name>
<protein>
    <submittedName>
        <fullName evidence="4">Uncharacterized protein</fullName>
    </submittedName>
</protein>
<dbReference type="Pfam" id="PF06041">
    <property type="entry name" value="DUF924"/>
    <property type="match status" value="1"/>
</dbReference>
<dbReference type="Gene3D" id="1.20.58.320">
    <property type="entry name" value="TPR-like"/>
    <property type="match status" value="1"/>
</dbReference>
<dbReference type="InterPro" id="IPR010323">
    <property type="entry name" value="DUF924"/>
</dbReference>
<feature type="compositionally biased region" description="Basic and acidic residues" evidence="1">
    <location>
        <begin position="240"/>
        <end position="250"/>
    </location>
</feature>
<reference evidence="4" key="1">
    <citation type="submission" date="2021-01" db="EMBL/GenBank/DDBJ databases">
        <authorList>
            <person name="Corre E."/>
            <person name="Pelletier E."/>
            <person name="Niang G."/>
            <person name="Scheremetjew M."/>
            <person name="Finn R."/>
            <person name="Kale V."/>
            <person name="Holt S."/>
            <person name="Cochrane G."/>
            <person name="Meng A."/>
            <person name="Brown T."/>
            <person name="Cohen L."/>
        </authorList>
    </citation>
    <scope>NUCLEOTIDE SEQUENCE</scope>
    <source>
        <strain evidence="4">GSO104</strain>
    </source>
</reference>
<gene>
    <name evidence="2" type="ORF">DBRI00130_LOCUS21908</name>
    <name evidence="3" type="ORF">DBRI00130_LOCUS21911</name>
    <name evidence="4" type="ORF">DBRI00130_LOCUS21912</name>
</gene>
<organism evidence="4">
    <name type="scientific">Ditylum brightwellii</name>
    <dbReference type="NCBI Taxonomy" id="49249"/>
    <lineage>
        <taxon>Eukaryota</taxon>
        <taxon>Sar</taxon>
        <taxon>Stramenopiles</taxon>
        <taxon>Ochrophyta</taxon>
        <taxon>Bacillariophyta</taxon>
        <taxon>Mediophyceae</taxon>
        <taxon>Lithodesmiophycidae</taxon>
        <taxon>Lithodesmiales</taxon>
        <taxon>Lithodesmiaceae</taxon>
        <taxon>Ditylum</taxon>
    </lineage>
</organism>
<dbReference type="Gene3D" id="1.25.40.10">
    <property type="entry name" value="Tetratricopeptide repeat domain"/>
    <property type="match status" value="1"/>
</dbReference>
<accession>A0A6V2HPY3</accession>
<dbReference type="EMBL" id="HBNS01027861">
    <property type="protein sequence ID" value="CAE4620560.1"/>
    <property type="molecule type" value="Transcribed_RNA"/>
</dbReference>
<evidence type="ECO:0000313" key="3">
    <source>
        <dbReference type="EMBL" id="CAE4620567.1"/>
    </source>
</evidence>
<dbReference type="SUPFAM" id="SSF48452">
    <property type="entry name" value="TPR-like"/>
    <property type="match status" value="1"/>
</dbReference>
<evidence type="ECO:0000256" key="1">
    <source>
        <dbReference type="SAM" id="MobiDB-lite"/>
    </source>
</evidence>
<sequence>MMRLSQQILLFTGCCCTMVFGLTSAAVKRFASLPFVRDAVTNPREVTSVLGFFYGVDYQDPTTPSILRKGDCVNKMASFWYSSHKDYDKLCRSFSPVIREAGKSELVEDVWNASIDGKMAQLILTDQLSRNAFRGSNEAFQYDDIAVSIARNLSQKALGNAEKEPMLEGELYGPYVCNIMVGLMHSENLSDHEVCLELLDWAVAEAPEMNDWWDQQRPFALDHKEVIDRFGRYPHRNTKKGRENTPEEMKWLASDDLPTWAKSQS</sequence>
<proteinExistence type="predicted"/>
<dbReference type="AlphaFoldDB" id="A0A6V2HPY3"/>